<evidence type="ECO:0000313" key="2">
    <source>
        <dbReference type="Proteomes" id="UP000507222"/>
    </source>
</evidence>
<dbReference type="EMBL" id="CAEKDK010000001">
    <property type="protein sequence ID" value="CAB4267059.1"/>
    <property type="molecule type" value="Genomic_DNA"/>
</dbReference>
<evidence type="ECO:0000313" key="1">
    <source>
        <dbReference type="EMBL" id="CAB4267059.1"/>
    </source>
</evidence>
<dbReference type="AlphaFoldDB" id="A0A6J5TTG3"/>
<dbReference type="Proteomes" id="UP000507222">
    <property type="component" value="Unassembled WGS sequence"/>
</dbReference>
<gene>
    <name evidence="1" type="ORF">CURHAP_LOCUS9619</name>
</gene>
<organism evidence="1 2">
    <name type="scientific">Prunus armeniaca</name>
    <name type="common">Apricot</name>
    <name type="synonym">Armeniaca vulgaris</name>
    <dbReference type="NCBI Taxonomy" id="36596"/>
    <lineage>
        <taxon>Eukaryota</taxon>
        <taxon>Viridiplantae</taxon>
        <taxon>Streptophyta</taxon>
        <taxon>Embryophyta</taxon>
        <taxon>Tracheophyta</taxon>
        <taxon>Spermatophyta</taxon>
        <taxon>Magnoliopsida</taxon>
        <taxon>eudicotyledons</taxon>
        <taxon>Gunneridae</taxon>
        <taxon>Pentapetalae</taxon>
        <taxon>rosids</taxon>
        <taxon>fabids</taxon>
        <taxon>Rosales</taxon>
        <taxon>Rosaceae</taxon>
        <taxon>Amygdaloideae</taxon>
        <taxon>Amygdaleae</taxon>
        <taxon>Prunus</taxon>
    </lineage>
</organism>
<accession>A0A6J5TTG3</accession>
<sequence length="85" mass="9633">MPMTRLDALRVSALRASWRQYKVVPESVNVSDAAMETLQRTFNDAIDNMIPKMPNLADMSDQLNDLQLHETRKAKTNRASSRVTA</sequence>
<protein>
    <submittedName>
        <fullName evidence="1">Uncharacterized protein</fullName>
    </submittedName>
</protein>
<name>A0A6J5TTG3_PRUAR</name>
<reference evidence="1 2" key="1">
    <citation type="submission" date="2020-05" db="EMBL/GenBank/DDBJ databases">
        <authorList>
            <person name="Campoy J."/>
            <person name="Schneeberger K."/>
            <person name="Spophaly S."/>
        </authorList>
    </citation>
    <scope>NUCLEOTIDE SEQUENCE [LARGE SCALE GENOMIC DNA]</scope>
    <source>
        <strain evidence="1">PruArmRojPasFocal</strain>
    </source>
</reference>
<proteinExistence type="predicted"/>